<keyword evidence="3" id="KW-0808">Transferase</keyword>
<evidence type="ECO:0000256" key="6">
    <source>
        <dbReference type="ARBA" id="ARBA00022840"/>
    </source>
</evidence>
<dbReference type="InterPro" id="IPR000719">
    <property type="entry name" value="Prot_kinase_dom"/>
</dbReference>
<proteinExistence type="predicted"/>
<evidence type="ECO:0000256" key="2">
    <source>
        <dbReference type="ARBA" id="ARBA00022527"/>
    </source>
</evidence>
<dbReference type="FunFam" id="3.30.200.20:FF:000075">
    <property type="entry name" value="Probable serine/threonine-protein kinase WNK1"/>
    <property type="match status" value="1"/>
</dbReference>
<dbReference type="GO" id="GO:0004674">
    <property type="term" value="F:protein serine/threonine kinase activity"/>
    <property type="evidence" value="ECO:0007669"/>
    <property type="project" value="UniProtKB-KW"/>
</dbReference>
<keyword evidence="4" id="KW-0547">Nucleotide-binding</keyword>
<comment type="catalytic activity">
    <reaction evidence="7">
        <text>L-threonyl-[protein] + ATP = O-phospho-L-threonyl-[protein] + ADP + H(+)</text>
        <dbReference type="Rhea" id="RHEA:46608"/>
        <dbReference type="Rhea" id="RHEA-COMP:11060"/>
        <dbReference type="Rhea" id="RHEA-COMP:11605"/>
        <dbReference type="ChEBI" id="CHEBI:15378"/>
        <dbReference type="ChEBI" id="CHEBI:30013"/>
        <dbReference type="ChEBI" id="CHEBI:30616"/>
        <dbReference type="ChEBI" id="CHEBI:61977"/>
        <dbReference type="ChEBI" id="CHEBI:456216"/>
        <dbReference type="EC" id="2.7.11.1"/>
    </reaction>
</comment>
<comment type="caution">
    <text evidence="10">The sequence shown here is derived from an EMBL/GenBank/DDBJ whole genome shotgun (WGS) entry which is preliminary data.</text>
</comment>
<dbReference type="EMBL" id="JAUJYO010000005">
    <property type="protein sequence ID" value="KAK1318008.1"/>
    <property type="molecule type" value="Genomic_DNA"/>
</dbReference>
<evidence type="ECO:0000256" key="4">
    <source>
        <dbReference type="ARBA" id="ARBA00022741"/>
    </source>
</evidence>
<reference evidence="10" key="1">
    <citation type="journal article" date="2023" name="Nat. Commun.">
        <title>Diploid and tetraploid genomes of Acorus and the evolution of monocots.</title>
        <authorList>
            <person name="Ma L."/>
            <person name="Liu K.W."/>
            <person name="Li Z."/>
            <person name="Hsiao Y.Y."/>
            <person name="Qi Y."/>
            <person name="Fu T."/>
            <person name="Tang G.D."/>
            <person name="Zhang D."/>
            <person name="Sun W.H."/>
            <person name="Liu D.K."/>
            <person name="Li Y."/>
            <person name="Chen G.Z."/>
            <person name="Liu X.D."/>
            <person name="Liao X.Y."/>
            <person name="Jiang Y.T."/>
            <person name="Yu X."/>
            <person name="Hao Y."/>
            <person name="Huang J."/>
            <person name="Zhao X.W."/>
            <person name="Ke S."/>
            <person name="Chen Y.Y."/>
            <person name="Wu W.L."/>
            <person name="Hsu J.L."/>
            <person name="Lin Y.F."/>
            <person name="Huang M.D."/>
            <person name="Li C.Y."/>
            <person name="Huang L."/>
            <person name="Wang Z.W."/>
            <person name="Zhao X."/>
            <person name="Zhong W.Y."/>
            <person name="Peng D.H."/>
            <person name="Ahmad S."/>
            <person name="Lan S."/>
            <person name="Zhang J.S."/>
            <person name="Tsai W.C."/>
            <person name="Van de Peer Y."/>
            <person name="Liu Z.J."/>
        </authorList>
    </citation>
    <scope>NUCLEOTIDE SEQUENCE</scope>
    <source>
        <strain evidence="10">CP</strain>
    </source>
</reference>
<dbReference type="Gene3D" id="3.30.200.20">
    <property type="entry name" value="Phosphorylase Kinase, domain 1"/>
    <property type="match status" value="1"/>
</dbReference>
<keyword evidence="2" id="KW-0723">Serine/threonine-protein kinase</keyword>
<evidence type="ECO:0000256" key="7">
    <source>
        <dbReference type="ARBA" id="ARBA00047899"/>
    </source>
</evidence>
<evidence type="ECO:0000313" key="11">
    <source>
        <dbReference type="Proteomes" id="UP001180020"/>
    </source>
</evidence>
<accession>A0AAV9F0Y4</accession>
<evidence type="ECO:0000256" key="3">
    <source>
        <dbReference type="ARBA" id="ARBA00022679"/>
    </source>
</evidence>
<gene>
    <name evidence="10" type="primary">WNK11</name>
    <name evidence="10" type="ORF">QJS10_CPA05g01021</name>
</gene>
<dbReference type="SUPFAM" id="SSF56112">
    <property type="entry name" value="Protein kinase-like (PK-like)"/>
    <property type="match status" value="1"/>
</dbReference>
<name>A0AAV9F0Y4_ACOCL</name>
<evidence type="ECO:0000313" key="10">
    <source>
        <dbReference type="EMBL" id="KAK1318008.1"/>
    </source>
</evidence>
<keyword evidence="6" id="KW-0067">ATP-binding</keyword>
<dbReference type="PROSITE" id="PS50011">
    <property type="entry name" value="PROTEIN_KINASE_DOM"/>
    <property type="match status" value="1"/>
</dbReference>
<protein>
    <recommendedName>
        <fullName evidence="1">non-specific serine/threonine protein kinase</fullName>
        <ecNumber evidence="1">2.7.11.1</ecNumber>
    </recommendedName>
</protein>
<dbReference type="PANTHER" id="PTHR13902">
    <property type="entry name" value="SERINE/THREONINE-PROTEIN KINASE WNK WITH NO LYSINE -RELATED"/>
    <property type="match status" value="1"/>
</dbReference>
<feature type="domain" description="Protein kinase" evidence="9">
    <location>
        <begin position="1"/>
        <end position="223"/>
    </location>
</feature>
<dbReference type="Gene3D" id="1.10.510.10">
    <property type="entry name" value="Transferase(Phosphotransferase) domain 1"/>
    <property type="match status" value="1"/>
</dbReference>
<sequence length="227" mass="25580">MPSMVGPSDKETEEQFVEVDPSGRYGRYKDLLGSGATKKVYRAFDQEDGIEVAWNQVNYWTFDNEPAVVDRLFAEVRLLGSLRHENIISFYHSWTNSEKGTLNFITEVKIGDLGLAAAVGKSRVAHSIMGTPEYMAPELYEEEYTEMVDIWSFGLCVLEMVTNDIPYSECNSIPMIYKKVSSGARPDSMKKVGDPNVRAFIERCLGTPRNRPSATELPPGPLLLWPR</sequence>
<dbReference type="EC" id="2.7.11.1" evidence="1"/>
<evidence type="ECO:0000256" key="8">
    <source>
        <dbReference type="ARBA" id="ARBA00048679"/>
    </source>
</evidence>
<dbReference type="AlphaFoldDB" id="A0AAV9F0Y4"/>
<keyword evidence="5 10" id="KW-0418">Kinase</keyword>
<dbReference type="Pfam" id="PF00069">
    <property type="entry name" value="Pkinase"/>
    <property type="match status" value="1"/>
</dbReference>
<evidence type="ECO:0000256" key="1">
    <source>
        <dbReference type="ARBA" id="ARBA00012513"/>
    </source>
</evidence>
<comment type="catalytic activity">
    <reaction evidence="8">
        <text>L-seryl-[protein] + ATP = O-phospho-L-seryl-[protein] + ADP + H(+)</text>
        <dbReference type="Rhea" id="RHEA:17989"/>
        <dbReference type="Rhea" id="RHEA-COMP:9863"/>
        <dbReference type="Rhea" id="RHEA-COMP:11604"/>
        <dbReference type="ChEBI" id="CHEBI:15378"/>
        <dbReference type="ChEBI" id="CHEBI:29999"/>
        <dbReference type="ChEBI" id="CHEBI:30616"/>
        <dbReference type="ChEBI" id="CHEBI:83421"/>
        <dbReference type="ChEBI" id="CHEBI:456216"/>
        <dbReference type="EC" id="2.7.11.1"/>
    </reaction>
</comment>
<organism evidence="10 11">
    <name type="scientific">Acorus calamus</name>
    <name type="common">Sweet flag</name>
    <dbReference type="NCBI Taxonomy" id="4465"/>
    <lineage>
        <taxon>Eukaryota</taxon>
        <taxon>Viridiplantae</taxon>
        <taxon>Streptophyta</taxon>
        <taxon>Embryophyta</taxon>
        <taxon>Tracheophyta</taxon>
        <taxon>Spermatophyta</taxon>
        <taxon>Magnoliopsida</taxon>
        <taxon>Liliopsida</taxon>
        <taxon>Acoraceae</taxon>
        <taxon>Acorus</taxon>
    </lineage>
</organism>
<evidence type="ECO:0000259" key="9">
    <source>
        <dbReference type="PROSITE" id="PS50011"/>
    </source>
</evidence>
<reference evidence="10" key="2">
    <citation type="submission" date="2023-06" db="EMBL/GenBank/DDBJ databases">
        <authorList>
            <person name="Ma L."/>
            <person name="Liu K.-W."/>
            <person name="Li Z."/>
            <person name="Hsiao Y.-Y."/>
            <person name="Qi Y."/>
            <person name="Fu T."/>
            <person name="Tang G."/>
            <person name="Zhang D."/>
            <person name="Sun W.-H."/>
            <person name="Liu D.-K."/>
            <person name="Li Y."/>
            <person name="Chen G.-Z."/>
            <person name="Liu X.-D."/>
            <person name="Liao X.-Y."/>
            <person name="Jiang Y.-T."/>
            <person name="Yu X."/>
            <person name="Hao Y."/>
            <person name="Huang J."/>
            <person name="Zhao X.-W."/>
            <person name="Ke S."/>
            <person name="Chen Y.-Y."/>
            <person name="Wu W.-L."/>
            <person name="Hsu J.-L."/>
            <person name="Lin Y.-F."/>
            <person name="Huang M.-D."/>
            <person name="Li C.-Y."/>
            <person name="Huang L."/>
            <person name="Wang Z.-W."/>
            <person name="Zhao X."/>
            <person name="Zhong W.-Y."/>
            <person name="Peng D.-H."/>
            <person name="Ahmad S."/>
            <person name="Lan S."/>
            <person name="Zhang J.-S."/>
            <person name="Tsai W.-C."/>
            <person name="Van De Peer Y."/>
            <person name="Liu Z.-J."/>
        </authorList>
    </citation>
    <scope>NUCLEOTIDE SEQUENCE</scope>
    <source>
        <strain evidence="10">CP</strain>
        <tissue evidence="10">Leaves</tissue>
    </source>
</reference>
<dbReference type="Proteomes" id="UP001180020">
    <property type="component" value="Unassembled WGS sequence"/>
</dbReference>
<evidence type="ECO:0000256" key="5">
    <source>
        <dbReference type="ARBA" id="ARBA00022777"/>
    </source>
</evidence>
<dbReference type="GO" id="GO:0005524">
    <property type="term" value="F:ATP binding"/>
    <property type="evidence" value="ECO:0007669"/>
    <property type="project" value="UniProtKB-KW"/>
</dbReference>
<keyword evidence="11" id="KW-1185">Reference proteome</keyword>
<dbReference type="InterPro" id="IPR050588">
    <property type="entry name" value="WNK_Ser-Thr_kinase"/>
</dbReference>
<dbReference type="InterPro" id="IPR011009">
    <property type="entry name" value="Kinase-like_dom_sf"/>
</dbReference>